<dbReference type="Proteomes" id="UP001153069">
    <property type="component" value="Unassembled WGS sequence"/>
</dbReference>
<proteinExistence type="predicted"/>
<reference evidence="2" key="1">
    <citation type="submission" date="2020-06" db="EMBL/GenBank/DDBJ databases">
        <authorList>
            <consortium name="Plant Systems Biology data submission"/>
        </authorList>
    </citation>
    <scope>NUCLEOTIDE SEQUENCE</scope>
    <source>
        <strain evidence="2">D6</strain>
    </source>
</reference>
<dbReference type="PROSITE" id="PS51886">
    <property type="entry name" value="TLDC"/>
    <property type="match status" value="1"/>
</dbReference>
<dbReference type="SMART" id="SM00584">
    <property type="entry name" value="TLDc"/>
    <property type="match status" value="1"/>
</dbReference>
<evidence type="ECO:0000313" key="3">
    <source>
        <dbReference type="Proteomes" id="UP001153069"/>
    </source>
</evidence>
<feature type="domain" description="TLDc" evidence="1">
    <location>
        <begin position="193"/>
        <end position="374"/>
    </location>
</feature>
<protein>
    <submittedName>
        <fullName evidence="2">TLD domain-containing protein KIAA1609</fullName>
    </submittedName>
</protein>
<organism evidence="2 3">
    <name type="scientific">Seminavis robusta</name>
    <dbReference type="NCBI Taxonomy" id="568900"/>
    <lineage>
        <taxon>Eukaryota</taxon>
        <taxon>Sar</taxon>
        <taxon>Stramenopiles</taxon>
        <taxon>Ochrophyta</taxon>
        <taxon>Bacillariophyta</taxon>
        <taxon>Bacillariophyceae</taxon>
        <taxon>Bacillariophycidae</taxon>
        <taxon>Naviculales</taxon>
        <taxon>Naviculaceae</taxon>
        <taxon>Seminavis</taxon>
    </lineage>
</organism>
<evidence type="ECO:0000259" key="1">
    <source>
        <dbReference type="PROSITE" id="PS51886"/>
    </source>
</evidence>
<gene>
    <name evidence="2" type="ORF">SEMRO_63_G035920.1</name>
</gene>
<dbReference type="Pfam" id="PF07534">
    <property type="entry name" value="TLD"/>
    <property type="match status" value="1"/>
</dbReference>
<dbReference type="EMBL" id="CAICTM010000062">
    <property type="protein sequence ID" value="CAB9499539.1"/>
    <property type="molecule type" value="Genomic_DNA"/>
</dbReference>
<dbReference type="OrthoDB" id="289228at2759"/>
<comment type="caution">
    <text evidence="2">The sequence shown here is derived from an EMBL/GenBank/DDBJ whole genome shotgun (WGS) entry which is preliminary data.</text>
</comment>
<dbReference type="InterPro" id="IPR006571">
    <property type="entry name" value="TLDc_dom"/>
</dbReference>
<evidence type="ECO:0000313" key="2">
    <source>
        <dbReference type="EMBL" id="CAB9499539.1"/>
    </source>
</evidence>
<sequence length="449" mass="49901">MAQALPYSVFFLPGDELRGRVEWLEKNVLPRNFSKGFFFAVTTNTFVGFANQGIDDSLETLLDGLARATGRKGTIEALRVLYTILGEDATAEGLLELCIALGIASEAVAAPNLDKDLVAARLRNVKPCIVSMAKSLSAYCAQKKLDKDAFVEWAENNFSCLSTPLMGFVNHVLFHHDPVQKLFVPPNLSVASKVFGTEASSLLMPLSFASQSLSGKWQRLFSSDVDGCCFNRLEWSLLGYTGPTVVLIRTTSSAALGVHTTMEWKETSRILGDSEGFLFQLEPSLALYRPEGHEENFAFLSTRSMSKQKISIGYQGRYGLGFGGSPDQPRLFIPESFEHCVAAFHDKTYQSGNLLPDDALETFDIAVLEVWAVGGEDVVELALQEQQDYRERRQHLIHQARVVKDKSQIAMDMQTGLIPNSLFEHKEHVRGRTEFAVDDTHGGYRLERE</sequence>
<dbReference type="AlphaFoldDB" id="A0A9N8DBA6"/>
<keyword evidence="3" id="KW-1185">Reference proteome</keyword>
<accession>A0A9N8DBA6</accession>
<dbReference type="PANTHER" id="PTHR23354">
    <property type="entry name" value="NUCLEOLAR PROTEIN 7/ESTROGEN RECEPTOR COACTIVATOR-RELATED"/>
    <property type="match status" value="1"/>
</dbReference>
<name>A0A9N8DBA6_9STRA</name>